<keyword evidence="2" id="KW-0805">Transcription regulation</keyword>
<dbReference type="SUPFAM" id="SSF47459">
    <property type="entry name" value="HLH, helix-loop-helix DNA-binding domain"/>
    <property type="match status" value="1"/>
</dbReference>
<gene>
    <name evidence="8" type="ORF">ACJRO7_000888</name>
</gene>
<feature type="domain" description="BHLH" evidence="7">
    <location>
        <begin position="50"/>
        <end position="99"/>
    </location>
</feature>
<dbReference type="FunFam" id="4.10.280.10:FF:000089">
    <property type="entry name" value="Transcription factor LAX PANICLE"/>
    <property type="match status" value="1"/>
</dbReference>
<evidence type="ECO:0000256" key="1">
    <source>
        <dbReference type="ARBA" id="ARBA00004123"/>
    </source>
</evidence>
<dbReference type="Gene3D" id="4.10.280.10">
    <property type="entry name" value="Helix-loop-helix DNA-binding domain"/>
    <property type="match status" value="1"/>
</dbReference>
<comment type="subcellular location">
    <subcellularLocation>
        <location evidence="1">Nucleus</location>
    </subcellularLocation>
</comment>
<evidence type="ECO:0000256" key="5">
    <source>
        <dbReference type="ARBA" id="ARBA00023242"/>
    </source>
</evidence>
<feature type="region of interest" description="Disordered" evidence="6">
    <location>
        <begin position="1"/>
        <end position="63"/>
    </location>
</feature>
<keyword evidence="4" id="KW-0804">Transcription</keyword>
<keyword evidence="3" id="KW-0238">DNA-binding</keyword>
<evidence type="ECO:0000313" key="9">
    <source>
        <dbReference type="Proteomes" id="UP001634007"/>
    </source>
</evidence>
<dbReference type="PROSITE" id="PS50888">
    <property type="entry name" value="BHLH"/>
    <property type="match status" value="1"/>
</dbReference>
<dbReference type="InterPro" id="IPR036638">
    <property type="entry name" value="HLH_DNA-bd_sf"/>
</dbReference>
<dbReference type="InterPro" id="IPR045843">
    <property type="entry name" value="IND-like"/>
</dbReference>
<reference evidence="8 9" key="1">
    <citation type="submission" date="2024-11" db="EMBL/GenBank/DDBJ databases">
        <title>Chromosome-level genome assembly of Eucalyptus globulus Labill. provides insights into its genome evolution.</title>
        <authorList>
            <person name="Li X."/>
        </authorList>
    </citation>
    <scope>NUCLEOTIDE SEQUENCE [LARGE SCALE GENOMIC DNA]</scope>
    <source>
        <strain evidence="8">CL2024</strain>
        <tissue evidence="8">Fresh tender leaves</tissue>
    </source>
</reference>
<name>A0ABD3LQC1_EUCGL</name>
<evidence type="ECO:0000256" key="2">
    <source>
        <dbReference type="ARBA" id="ARBA00023015"/>
    </source>
</evidence>
<keyword evidence="9" id="KW-1185">Reference proteome</keyword>
<dbReference type="GO" id="GO:0005634">
    <property type="term" value="C:nucleus"/>
    <property type="evidence" value="ECO:0007669"/>
    <property type="project" value="UniProtKB-SubCell"/>
</dbReference>
<dbReference type="GO" id="GO:0003677">
    <property type="term" value="F:DNA binding"/>
    <property type="evidence" value="ECO:0007669"/>
    <property type="project" value="UniProtKB-KW"/>
</dbReference>
<feature type="compositionally biased region" description="Low complexity" evidence="6">
    <location>
        <begin position="135"/>
        <end position="149"/>
    </location>
</feature>
<dbReference type="Pfam" id="PF00010">
    <property type="entry name" value="HLH"/>
    <property type="match status" value="1"/>
</dbReference>
<dbReference type="PANTHER" id="PTHR45914:SF2">
    <property type="entry name" value="TRANSCRIPTION FACTOR BHLH140-LIKE PROTEIN"/>
    <property type="match status" value="1"/>
</dbReference>
<evidence type="ECO:0000256" key="6">
    <source>
        <dbReference type="SAM" id="MobiDB-lite"/>
    </source>
</evidence>
<keyword evidence="5" id="KW-0539">Nucleus</keyword>
<accession>A0ABD3LQC1</accession>
<feature type="region of interest" description="Disordered" evidence="6">
    <location>
        <begin position="126"/>
        <end position="159"/>
    </location>
</feature>
<dbReference type="InterPro" id="IPR011598">
    <property type="entry name" value="bHLH_dom"/>
</dbReference>
<protein>
    <recommendedName>
        <fullName evidence="7">BHLH domain-containing protein</fullName>
    </recommendedName>
</protein>
<evidence type="ECO:0000256" key="3">
    <source>
        <dbReference type="ARBA" id="ARBA00023125"/>
    </source>
</evidence>
<comment type="caution">
    <text evidence="8">The sequence shown here is derived from an EMBL/GenBank/DDBJ whole genome shotgun (WGS) entry which is preliminary data.</text>
</comment>
<dbReference type="SMART" id="SM00353">
    <property type="entry name" value="HLH"/>
    <property type="match status" value="1"/>
</dbReference>
<dbReference type="EMBL" id="JBJKBG010000001">
    <property type="protein sequence ID" value="KAL3753552.1"/>
    <property type="molecule type" value="Genomic_DNA"/>
</dbReference>
<dbReference type="PANTHER" id="PTHR45914">
    <property type="entry name" value="TRANSCRIPTION FACTOR HEC3-RELATED"/>
    <property type="match status" value="1"/>
</dbReference>
<dbReference type="AlphaFoldDB" id="A0ABD3LQC1"/>
<feature type="compositionally biased region" description="Low complexity" evidence="6">
    <location>
        <begin position="10"/>
        <end position="28"/>
    </location>
</feature>
<organism evidence="8 9">
    <name type="scientific">Eucalyptus globulus</name>
    <name type="common">Tasmanian blue gum</name>
    <dbReference type="NCBI Taxonomy" id="34317"/>
    <lineage>
        <taxon>Eukaryota</taxon>
        <taxon>Viridiplantae</taxon>
        <taxon>Streptophyta</taxon>
        <taxon>Embryophyta</taxon>
        <taxon>Tracheophyta</taxon>
        <taxon>Spermatophyta</taxon>
        <taxon>Magnoliopsida</taxon>
        <taxon>eudicotyledons</taxon>
        <taxon>Gunneridae</taxon>
        <taxon>Pentapetalae</taxon>
        <taxon>rosids</taxon>
        <taxon>malvids</taxon>
        <taxon>Myrtales</taxon>
        <taxon>Myrtaceae</taxon>
        <taxon>Myrtoideae</taxon>
        <taxon>Eucalypteae</taxon>
        <taxon>Eucalyptus</taxon>
    </lineage>
</organism>
<evidence type="ECO:0000313" key="8">
    <source>
        <dbReference type="EMBL" id="KAL3753552.1"/>
    </source>
</evidence>
<sequence length="190" mass="20888">MFMEHHCLQNNPNPDPSANAPPSSSSPDKLGDRKTRNVKTRGGRSGPLRLSTDPQSVAARRRRHRISDRFKILQSLVPGGSKMDTVSMLEEAIHYVKFLKAQIWLHHAVFEGRAGWSDLVPACSAPPPPAAHQWAQMAQSQQPDSASSSFVDVDHHATPPPPPSLADLWWFQGGEETVSCDDPGMRQSLA</sequence>
<dbReference type="CDD" id="cd11454">
    <property type="entry name" value="bHLH_AtIND_like"/>
    <property type="match status" value="1"/>
</dbReference>
<proteinExistence type="predicted"/>
<evidence type="ECO:0000256" key="4">
    <source>
        <dbReference type="ARBA" id="ARBA00023163"/>
    </source>
</evidence>
<dbReference type="Proteomes" id="UP001634007">
    <property type="component" value="Unassembled WGS sequence"/>
</dbReference>
<evidence type="ECO:0000259" key="7">
    <source>
        <dbReference type="PROSITE" id="PS50888"/>
    </source>
</evidence>